<evidence type="ECO:0000313" key="3">
    <source>
        <dbReference type="Proteomes" id="UP001162640"/>
    </source>
</evidence>
<feature type="compositionally biased region" description="Low complexity" evidence="1">
    <location>
        <begin position="243"/>
        <end position="261"/>
    </location>
</feature>
<feature type="region of interest" description="Disordered" evidence="1">
    <location>
        <begin position="243"/>
        <end position="267"/>
    </location>
</feature>
<evidence type="ECO:0000313" key="2">
    <source>
        <dbReference type="EMBL" id="GMH83414.1"/>
    </source>
</evidence>
<feature type="compositionally biased region" description="Polar residues" evidence="1">
    <location>
        <begin position="296"/>
        <end position="311"/>
    </location>
</feature>
<proteinExistence type="predicted"/>
<comment type="caution">
    <text evidence="2">The sequence shown here is derived from an EMBL/GenBank/DDBJ whole genome shotgun (WGS) entry which is preliminary data.</text>
</comment>
<accession>A0A9W7B3P5</accession>
<evidence type="ECO:0000256" key="1">
    <source>
        <dbReference type="SAM" id="MobiDB-lite"/>
    </source>
</evidence>
<name>A0A9W7B3P5_9STRA</name>
<dbReference type="Proteomes" id="UP001162640">
    <property type="component" value="Unassembled WGS sequence"/>
</dbReference>
<feature type="compositionally biased region" description="Basic and acidic residues" evidence="1">
    <location>
        <begin position="54"/>
        <end position="84"/>
    </location>
</feature>
<feature type="compositionally biased region" description="Acidic residues" evidence="1">
    <location>
        <begin position="1"/>
        <end position="15"/>
    </location>
</feature>
<sequence>MDLAWDDGEDSDSTVDSEVTKMMKSEQVRLRLLTRYLSVTEKNKKGGRGGTMWRYERREDEAQRGAKRRVDGHDDQQRANVRDLEARVERLEKSGGSDSTDTTESVVDMDTFTTWMAEAQTQIDEWKDLLLKRETREATLLEKVGEILEEQGLRQQPRDNDSHVKSAVLKMAAAMEKKDKQIETLTGEVLSLRGKLEEVKEPPRVTDTKDKQIETLIGEVLALRGKLQEGKKEEAVEVVATPKPSAAPASTPTSVIVPSTSKSKRSNSAMYDLAAMDGVMWADDVEEGEGDDDVVNQNDVSLSDIISNLWK</sequence>
<reference evidence="3" key="1">
    <citation type="journal article" date="2023" name="Commun. Biol.">
        <title>Genome analysis of Parmales, the sister group of diatoms, reveals the evolutionary specialization of diatoms from phago-mixotrophs to photoautotrophs.</title>
        <authorList>
            <person name="Ban H."/>
            <person name="Sato S."/>
            <person name="Yoshikawa S."/>
            <person name="Yamada K."/>
            <person name="Nakamura Y."/>
            <person name="Ichinomiya M."/>
            <person name="Sato N."/>
            <person name="Blanc-Mathieu R."/>
            <person name="Endo H."/>
            <person name="Kuwata A."/>
            <person name="Ogata H."/>
        </authorList>
    </citation>
    <scope>NUCLEOTIDE SEQUENCE [LARGE SCALE GENOMIC DNA]</scope>
</reference>
<dbReference type="AlphaFoldDB" id="A0A9W7B3P5"/>
<dbReference type="EMBL" id="BLQM01000328">
    <property type="protein sequence ID" value="GMH83414.1"/>
    <property type="molecule type" value="Genomic_DNA"/>
</dbReference>
<gene>
    <name evidence="2" type="ORF">TL16_g09590</name>
</gene>
<feature type="region of interest" description="Disordered" evidence="1">
    <location>
        <begin position="286"/>
        <end position="311"/>
    </location>
</feature>
<feature type="region of interest" description="Disordered" evidence="1">
    <location>
        <begin position="1"/>
        <end position="23"/>
    </location>
</feature>
<feature type="region of interest" description="Disordered" evidence="1">
    <location>
        <begin position="42"/>
        <end position="84"/>
    </location>
</feature>
<organism evidence="2 3">
    <name type="scientific">Triparma laevis f. inornata</name>
    <dbReference type="NCBI Taxonomy" id="1714386"/>
    <lineage>
        <taxon>Eukaryota</taxon>
        <taxon>Sar</taxon>
        <taxon>Stramenopiles</taxon>
        <taxon>Ochrophyta</taxon>
        <taxon>Bolidophyceae</taxon>
        <taxon>Parmales</taxon>
        <taxon>Triparmaceae</taxon>
        <taxon>Triparma</taxon>
    </lineage>
</organism>
<protein>
    <submittedName>
        <fullName evidence="2">Uncharacterized protein</fullName>
    </submittedName>
</protein>